<dbReference type="AlphaFoldDB" id="A0A1I7RX33"/>
<organism evidence="4 6">
    <name type="scientific">Bursaphelenchus xylophilus</name>
    <name type="common">Pinewood nematode worm</name>
    <name type="synonym">Aphelenchoides xylophilus</name>
    <dbReference type="NCBI Taxonomy" id="6326"/>
    <lineage>
        <taxon>Eukaryota</taxon>
        <taxon>Metazoa</taxon>
        <taxon>Ecdysozoa</taxon>
        <taxon>Nematoda</taxon>
        <taxon>Chromadorea</taxon>
        <taxon>Rhabditida</taxon>
        <taxon>Tylenchina</taxon>
        <taxon>Tylenchomorpha</taxon>
        <taxon>Aphelenchoidea</taxon>
        <taxon>Aphelenchoididae</taxon>
        <taxon>Bursaphelenchus</taxon>
    </lineage>
</organism>
<feature type="transmembrane region" description="Helical" evidence="2">
    <location>
        <begin position="16"/>
        <end position="40"/>
    </location>
</feature>
<feature type="region of interest" description="Disordered" evidence="1">
    <location>
        <begin position="66"/>
        <end position="119"/>
    </location>
</feature>
<gene>
    <name evidence="3" type="ORF">BXYJ_LOCUS10956</name>
</gene>
<evidence type="ECO:0000313" key="5">
    <source>
        <dbReference type="Proteomes" id="UP000659654"/>
    </source>
</evidence>
<keyword evidence="5" id="KW-1185">Reference proteome</keyword>
<reference evidence="3" key="2">
    <citation type="submission" date="2020-09" db="EMBL/GenBank/DDBJ databases">
        <authorList>
            <person name="Kikuchi T."/>
        </authorList>
    </citation>
    <scope>NUCLEOTIDE SEQUENCE</scope>
    <source>
        <strain evidence="3">Ka4C1</strain>
    </source>
</reference>
<dbReference type="EMBL" id="CAJFDI010000005">
    <property type="protein sequence ID" value="CAD5230376.1"/>
    <property type="molecule type" value="Genomic_DNA"/>
</dbReference>
<evidence type="ECO:0000313" key="6">
    <source>
        <dbReference type="WBParaSite" id="BXY_0529700.1"/>
    </source>
</evidence>
<dbReference type="Proteomes" id="UP000582659">
    <property type="component" value="Unassembled WGS sequence"/>
</dbReference>
<keyword evidence="2" id="KW-0812">Transmembrane</keyword>
<name>A0A1I7RX33_BURXY</name>
<dbReference type="OrthoDB" id="5864892at2759"/>
<accession>A0A1I7RX33</accession>
<evidence type="ECO:0000256" key="1">
    <source>
        <dbReference type="SAM" id="MobiDB-lite"/>
    </source>
</evidence>
<feature type="compositionally biased region" description="Low complexity" evidence="1">
    <location>
        <begin position="89"/>
        <end position="99"/>
    </location>
</feature>
<feature type="compositionally biased region" description="Polar residues" evidence="1">
    <location>
        <begin position="100"/>
        <end position="119"/>
    </location>
</feature>
<dbReference type="WBParaSite" id="BXY_0529700.1">
    <property type="protein sequence ID" value="BXY_0529700.1"/>
    <property type="gene ID" value="BXY_0529700"/>
</dbReference>
<evidence type="ECO:0000256" key="2">
    <source>
        <dbReference type="SAM" id="Phobius"/>
    </source>
</evidence>
<dbReference type="Proteomes" id="UP000095284">
    <property type="component" value="Unplaced"/>
</dbReference>
<keyword evidence="2" id="KW-0472">Membrane</keyword>
<proteinExistence type="predicted"/>
<evidence type="ECO:0000313" key="3">
    <source>
        <dbReference type="EMBL" id="CAD5230376.1"/>
    </source>
</evidence>
<evidence type="ECO:0000313" key="4">
    <source>
        <dbReference type="Proteomes" id="UP000095284"/>
    </source>
</evidence>
<dbReference type="EMBL" id="CAJFCV020000005">
    <property type="protein sequence ID" value="CAG9121293.1"/>
    <property type="molecule type" value="Genomic_DNA"/>
</dbReference>
<keyword evidence="2" id="KW-1133">Transmembrane helix</keyword>
<sequence length="119" mass="12979">MTRDDVPDVFEPKFDIVPLIIELSCLGGFAISLAIFEVIYRKGLIFKEDQEGPTKIHREHLQEYKKQEDKFLANGGQANPMRQREKPAEGSGEAAAGKSTVQGGAQTASAPTSQSKTGE</sequence>
<protein>
    <submittedName>
        <fullName evidence="3">(pine wood nematode) hypothetical protein</fullName>
    </submittedName>
</protein>
<reference evidence="6" key="1">
    <citation type="submission" date="2016-11" db="UniProtKB">
        <authorList>
            <consortium name="WormBaseParasite"/>
        </authorList>
    </citation>
    <scope>IDENTIFICATION</scope>
</reference>
<dbReference type="Proteomes" id="UP000659654">
    <property type="component" value="Unassembled WGS sequence"/>
</dbReference>